<evidence type="ECO:0000313" key="11">
    <source>
        <dbReference type="EMBL" id="MBA8991696.1"/>
    </source>
</evidence>
<proteinExistence type="inferred from homology"/>
<keyword evidence="3 10" id="KW-0136">Cellulose degradation</keyword>
<evidence type="ECO:0000256" key="4">
    <source>
        <dbReference type="ARBA" id="ARBA00023157"/>
    </source>
</evidence>
<gene>
    <name evidence="11" type="ORF">FHW23_002974</name>
</gene>
<dbReference type="PRINTS" id="PR00733">
    <property type="entry name" value="GLHYDRLASE6"/>
</dbReference>
<feature type="active site" description="Proton donor" evidence="9">
    <location>
        <position position="164"/>
    </location>
</feature>
<keyword evidence="6 10" id="KW-0326">Glycosidase</keyword>
<dbReference type="InterPro" id="IPR036434">
    <property type="entry name" value="Beta_cellobiohydrolase_sf"/>
</dbReference>
<sequence length="463" mass="46804">MHRASVLTTAGIVSAFVALAAGALAPTTASAATTATTMRAATSATLYGAGPYRSDTSEAAKQVTALATSDPSGAAAAKTIAQYPVATWLGDWTRGTTLTKTIDAAVAGADRTGTTAVFVTYAIPQRDCGGYSAGGFDEATYDAWVDQVVSRVAGHRAAVIVEPDSLAMLSNAACSASLDQQRYRILSREVAAFTAAGVPAYLDAGNSNWVTPAVMASRLNSAGVQQARGFFTNVANYYPTAQEQAYAEKVSAATGGSHYVIDTSRNGQGWRGTWCNGPGAGLGTSPRVVSDGTALDALLWVKTPGASDGTCGGGPTAGTWWPAFAETLVANARLGTPVSSAVTAASAAPAAAAKKAPSVAPVAHRDAATSGAVRRVTVRGWAFDRDDLRKPVTVRISIGGKVVGTTVASTSRPDVDRVYGVGANHGFAATVATSSGRRSVCLVAVGIGGGGDTSLGCTTVAVR</sequence>
<keyword evidence="7 10" id="KW-0624">Polysaccharide degradation</keyword>
<dbReference type="PANTHER" id="PTHR34876:SF4">
    <property type="entry name" value="1,4-BETA-D-GLUCAN CELLOBIOHYDROLASE C-RELATED"/>
    <property type="match status" value="1"/>
</dbReference>
<dbReference type="AlphaFoldDB" id="A0AAW3TA07"/>
<dbReference type="GO" id="GO:0030245">
    <property type="term" value="P:cellulose catabolic process"/>
    <property type="evidence" value="ECO:0007669"/>
    <property type="project" value="UniProtKB-KW"/>
</dbReference>
<organism evidence="11 12">
    <name type="scientific">Curtobacterium pusillum</name>
    <dbReference type="NCBI Taxonomy" id="69373"/>
    <lineage>
        <taxon>Bacteria</taxon>
        <taxon>Bacillati</taxon>
        <taxon>Actinomycetota</taxon>
        <taxon>Actinomycetes</taxon>
        <taxon>Micrococcales</taxon>
        <taxon>Microbacteriaceae</taxon>
        <taxon>Curtobacterium</taxon>
    </lineage>
</organism>
<dbReference type="Pfam" id="PF01341">
    <property type="entry name" value="Glyco_hydro_6"/>
    <property type="match status" value="1"/>
</dbReference>
<dbReference type="PANTHER" id="PTHR34876">
    <property type="match status" value="1"/>
</dbReference>
<name>A0AAW3TA07_9MICO</name>
<feature type="active site" evidence="8">
    <location>
        <position position="127"/>
    </location>
</feature>
<keyword evidence="5 10" id="KW-0119">Carbohydrate metabolism</keyword>
<dbReference type="RefSeq" id="WP_182516750.1">
    <property type="nucleotide sequence ID" value="NZ_JACGXP010000005.1"/>
</dbReference>
<protein>
    <recommendedName>
        <fullName evidence="10">Glucanase</fullName>
        <ecNumber evidence="10">3.2.1.-</ecNumber>
    </recommendedName>
</protein>
<comment type="caution">
    <text evidence="11">The sequence shown here is derived from an EMBL/GenBank/DDBJ whole genome shotgun (WGS) entry which is preliminary data.</text>
</comment>
<dbReference type="GO" id="GO:0004553">
    <property type="term" value="F:hydrolase activity, hydrolyzing O-glycosyl compounds"/>
    <property type="evidence" value="ECO:0007669"/>
    <property type="project" value="InterPro"/>
</dbReference>
<dbReference type="InterPro" id="IPR001524">
    <property type="entry name" value="Glyco_hydro_6_CS"/>
</dbReference>
<dbReference type="SUPFAM" id="SSF51989">
    <property type="entry name" value="Glycosyl hydrolases family 6, cellulases"/>
    <property type="match status" value="1"/>
</dbReference>
<evidence type="ECO:0000256" key="8">
    <source>
        <dbReference type="PROSITE-ProRule" id="PRU10056"/>
    </source>
</evidence>
<dbReference type="Gene3D" id="3.20.20.40">
    <property type="entry name" value="1, 4-beta cellobiohydrolase"/>
    <property type="match status" value="1"/>
</dbReference>
<reference evidence="11 12" key="1">
    <citation type="submission" date="2020-07" db="EMBL/GenBank/DDBJ databases">
        <title>Above-ground endophytic microbial communities from plants in different locations in the United States.</title>
        <authorList>
            <person name="Frank C."/>
        </authorList>
    </citation>
    <scope>NUCLEOTIDE SEQUENCE [LARGE SCALE GENOMIC DNA]</scope>
    <source>
        <strain evidence="11 12">WPL5_2</strain>
    </source>
</reference>
<dbReference type="EC" id="3.2.1.-" evidence="10"/>
<dbReference type="EMBL" id="JACGXP010000005">
    <property type="protein sequence ID" value="MBA8991696.1"/>
    <property type="molecule type" value="Genomic_DNA"/>
</dbReference>
<evidence type="ECO:0000256" key="5">
    <source>
        <dbReference type="ARBA" id="ARBA00023277"/>
    </source>
</evidence>
<evidence type="ECO:0000256" key="6">
    <source>
        <dbReference type="ARBA" id="ARBA00023295"/>
    </source>
</evidence>
<evidence type="ECO:0000256" key="9">
    <source>
        <dbReference type="PROSITE-ProRule" id="PRU10057"/>
    </source>
</evidence>
<feature type="chain" id="PRO_5043093068" description="Glucanase" evidence="10">
    <location>
        <begin position="32"/>
        <end position="463"/>
    </location>
</feature>
<evidence type="ECO:0000313" key="12">
    <source>
        <dbReference type="Proteomes" id="UP000590225"/>
    </source>
</evidence>
<evidence type="ECO:0000256" key="3">
    <source>
        <dbReference type="ARBA" id="ARBA00023001"/>
    </source>
</evidence>
<evidence type="ECO:0000256" key="7">
    <source>
        <dbReference type="ARBA" id="ARBA00023326"/>
    </source>
</evidence>
<evidence type="ECO:0000256" key="1">
    <source>
        <dbReference type="ARBA" id="ARBA00022729"/>
    </source>
</evidence>
<evidence type="ECO:0000256" key="10">
    <source>
        <dbReference type="RuleBase" id="RU361186"/>
    </source>
</evidence>
<comment type="similarity">
    <text evidence="10">Belongs to the glycosyl hydrolase family 6.</text>
</comment>
<keyword evidence="1 10" id="KW-0732">Signal</keyword>
<dbReference type="PROSITE" id="PS00656">
    <property type="entry name" value="GLYCOSYL_HYDROL_F6_2"/>
    <property type="match status" value="1"/>
</dbReference>
<evidence type="ECO:0000256" key="2">
    <source>
        <dbReference type="ARBA" id="ARBA00022801"/>
    </source>
</evidence>
<keyword evidence="2 10" id="KW-0378">Hydrolase</keyword>
<dbReference type="Proteomes" id="UP000590225">
    <property type="component" value="Unassembled WGS sequence"/>
</dbReference>
<dbReference type="InterPro" id="IPR016288">
    <property type="entry name" value="Beta_cellobiohydrolase"/>
</dbReference>
<feature type="signal peptide" evidence="10">
    <location>
        <begin position="1"/>
        <end position="31"/>
    </location>
</feature>
<accession>A0AAW3TA07</accession>
<keyword evidence="4" id="KW-1015">Disulfide bond</keyword>
<dbReference type="PROSITE" id="PS00655">
    <property type="entry name" value="GLYCOSYL_HYDROL_F6_1"/>
    <property type="match status" value="1"/>
</dbReference>